<accession>A0A6G5QEL4</accession>
<proteinExistence type="predicted"/>
<organism evidence="1 2">
    <name type="scientific">Campylobacter mucosalis CCUG 21559</name>
    <dbReference type="NCBI Taxonomy" id="1032067"/>
    <lineage>
        <taxon>Bacteria</taxon>
        <taxon>Pseudomonadati</taxon>
        <taxon>Campylobacterota</taxon>
        <taxon>Epsilonproteobacteria</taxon>
        <taxon>Campylobacterales</taxon>
        <taxon>Campylobacteraceae</taxon>
        <taxon>Campylobacter</taxon>
    </lineage>
</organism>
<name>A0A6G5QEL4_9BACT</name>
<reference evidence="1 2" key="1">
    <citation type="submission" date="2016-07" db="EMBL/GenBank/DDBJ databases">
        <title>Comparative genomics of the Campylobacter concisus group.</title>
        <authorList>
            <person name="Miller W.G."/>
            <person name="Yee E."/>
            <person name="Chapman M.H."/>
            <person name="Huynh S."/>
            <person name="Bono J.L."/>
            <person name="On S.L.W."/>
            <person name="StLeger J."/>
            <person name="Foster G."/>
            <person name="Parker C.T."/>
        </authorList>
    </citation>
    <scope>NUCLEOTIDE SEQUENCE [LARGE SCALE GENOMIC DNA]</scope>
    <source>
        <strain evidence="1 2">CCUG 21559</strain>
    </source>
</reference>
<dbReference type="EMBL" id="CP012542">
    <property type="protein sequence ID" value="QCD44092.1"/>
    <property type="molecule type" value="Genomic_DNA"/>
</dbReference>
<dbReference type="RefSeq" id="WP_171993355.1">
    <property type="nucleotide sequence ID" value="NZ_CP012542.1"/>
</dbReference>
<evidence type="ECO:0000313" key="2">
    <source>
        <dbReference type="Proteomes" id="UP000503264"/>
    </source>
</evidence>
<sequence>MQSCDYDLLKHEQEQKRLSAICDDSYFIFTQKLAECKDDVKQEFKRLQEKVGFENARATLSDAFFETMF</sequence>
<dbReference type="Proteomes" id="UP000503264">
    <property type="component" value="Chromosome"/>
</dbReference>
<dbReference type="AlphaFoldDB" id="A0A6G5QEL4"/>
<gene>
    <name evidence="1" type="ORF">CMUC_0278</name>
</gene>
<evidence type="ECO:0000313" key="1">
    <source>
        <dbReference type="EMBL" id="QCD44092.1"/>
    </source>
</evidence>
<keyword evidence="2" id="KW-1185">Reference proteome</keyword>
<protein>
    <submittedName>
        <fullName evidence="1">Uncharacterized protein</fullName>
    </submittedName>
</protein>